<protein>
    <submittedName>
        <fullName evidence="1">Aminoacyl-tRNA deacylase</fullName>
    </submittedName>
</protein>
<organism evidence="1 2">
    <name type="scientific">Thermoproteus sp. AZ2</name>
    <dbReference type="NCBI Taxonomy" id="1609232"/>
    <lineage>
        <taxon>Archaea</taxon>
        <taxon>Thermoproteota</taxon>
        <taxon>Thermoprotei</taxon>
        <taxon>Thermoproteales</taxon>
        <taxon>Thermoproteaceae</taxon>
        <taxon>Thermoproteus</taxon>
    </lineage>
</organism>
<evidence type="ECO:0000313" key="2">
    <source>
        <dbReference type="Proteomes" id="UP000033636"/>
    </source>
</evidence>
<reference evidence="1" key="1">
    <citation type="submission" date="2024-07" db="EMBL/GenBank/DDBJ databases">
        <title>Metagenome and Metagenome-Assembled Genomes of Archaea from a hot spring from the geothermal field of Los Azufres, Mexico.</title>
        <authorList>
            <person name="Marin-Paredes R."/>
            <person name="Martinez-Romero E."/>
            <person name="Servin-Garciduenas L.E."/>
        </authorList>
    </citation>
    <scope>NUCLEOTIDE SEQUENCE</scope>
</reference>
<name>A0ACC6V3C9_9CREN</name>
<comment type="caution">
    <text evidence="1">The sequence shown here is derived from an EMBL/GenBank/DDBJ whole genome shotgun (WGS) entry which is preliminary data.</text>
</comment>
<gene>
    <name evidence="1" type="ORF">TU35_008420</name>
</gene>
<dbReference type="Proteomes" id="UP000033636">
    <property type="component" value="Unassembled WGS sequence"/>
</dbReference>
<dbReference type="EMBL" id="JZWT02000025">
    <property type="protein sequence ID" value="MFB6491239.1"/>
    <property type="molecule type" value="Genomic_DNA"/>
</dbReference>
<accession>A0ACC6V3C9</accession>
<proteinExistence type="predicted"/>
<evidence type="ECO:0000313" key="1">
    <source>
        <dbReference type="EMBL" id="MFB6491239.1"/>
    </source>
</evidence>
<sequence length="153" mass="16082">MASGVKSRRAVMLGVEVEVLEFDEGVETVEKAARASGVPPTAIVKTLLVKAGGRYIAVLARGDRRIDLDALSKALGAPASLAKAREVREILGVEPGAVTPLSEAVARLEVVADPAILEHEYVLAGGGTAKSLIKVKSLDLFKALRPKTLDVFL</sequence>